<dbReference type="PANTHER" id="PTHR46300">
    <property type="entry name" value="P450, PUTATIVE (EUROFUNG)-RELATED-RELATED"/>
    <property type="match status" value="1"/>
</dbReference>
<keyword evidence="10 13" id="KW-0408">Iron</keyword>
<feature type="binding site" description="axial binding residue" evidence="13">
    <location>
        <position position="410"/>
    </location>
    <ligand>
        <name>heme</name>
        <dbReference type="ChEBI" id="CHEBI:30413"/>
    </ligand>
    <ligandPart>
        <name>Fe</name>
        <dbReference type="ChEBI" id="CHEBI:18248"/>
    </ligandPart>
</feature>
<comment type="similarity">
    <text evidence="4 14">Belongs to the cytochrome P450 family.</text>
</comment>
<keyword evidence="11 14" id="KW-0503">Monooxygenase</keyword>
<dbReference type="GO" id="GO:0016020">
    <property type="term" value="C:membrane"/>
    <property type="evidence" value="ECO:0007669"/>
    <property type="project" value="UniProtKB-SubCell"/>
</dbReference>
<keyword evidence="8 15" id="KW-1133">Transmembrane helix</keyword>
<dbReference type="PROSITE" id="PS00086">
    <property type="entry name" value="CYTOCHROME_P450"/>
    <property type="match status" value="1"/>
</dbReference>
<name>K5W9M0_PHACS</name>
<dbReference type="CDD" id="cd11065">
    <property type="entry name" value="CYP64-like"/>
    <property type="match status" value="1"/>
</dbReference>
<protein>
    <recommendedName>
        <fullName evidence="18">Cytochrome P450</fullName>
    </recommendedName>
</protein>
<dbReference type="EMBL" id="JH930472">
    <property type="protein sequence ID" value="EKM55885.1"/>
    <property type="molecule type" value="Genomic_DNA"/>
</dbReference>
<dbReference type="Pfam" id="PF00067">
    <property type="entry name" value="p450"/>
    <property type="match status" value="1"/>
</dbReference>
<comment type="subcellular location">
    <subcellularLocation>
        <location evidence="2">Membrane</location>
        <topology evidence="2">Single-pass membrane protein</topology>
    </subcellularLocation>
</comment>
<evidence type="ECO:0000256" key="5">
    <source>
        <dbReference type="ARBA" id="ARBA00022617"/>
    </source>
</evidence>
<dbReference type="Proteomes" id="UP000008370">
    <property type="component" value="Unassembled WGS sequence"/>
</dbReference>
<keyword evidence="9 14" id="KW-0560">Oxidoreductase</keyword>
<evidence type="ECO:0000256" key="13">
    <source>
        <dbReference type="PIRSR" id="PIRSR602401-1"/>
    </source>
</evidence>
<evidence type="ECO:0000256" key="4">
    <source>
        <dbReference type="ARBA" id="ARBA00010617"/>
    </source>
</evidence>
<keyword evidence="5 13" id="KW-0349">Heme</keyword>
<comment type="pathway">
    <text evidence="3">Secondary metabolite biosynthesis.</text>
</comment>
<evidence type="ECO:0000256" key="14">
    <source>
        <dbReference type="RuleBase" id="RU000461"/>
    </source>
</evidence>
<dbReference type="InterPro" id="IPR002401">
    <property type="entry name" value="Cyt_P450_E_grp-I"/>
</dbReference>
<comment type="cofactor">
    <cofactor evidence="1 13">
        <name>heme</name>
        <dbReference type="ChEBI" id="CHEBI:30413"/>
    </cofactor>
</comment>
<dbReference type="GeneID" id="18912843"/>
<dbReference type="GO" id="GO:0016705">
    <property type="term" value="F:oxidoreductase activity, acting on paired donors, with incorporation or reduction of molecular oxygen"/>
    <property type="evidence" value="ECO:0007669"/>
    <property type="project" value="InterPro"/>
</dbReference>
<dbReference type="PANTHER" id="PTHR46300:SF7">
    <property type="entry name" value="P450, PUTATIVE (EUROFUNG)-RELATED"/>
    <property type="match status" value="1"/>
</dbReference>
<dbReference type="PRINTS" id="PR00463">
    <property type="entry name" value="EP450I"/>
</dbReference>
<proteinExistence type="inferred from homology"/>
<evidence type="ECO:0000313" key="16">
    <source>
        <dbReference type="EMBL" id="EKM55885.1"/>
    </source>
</evidence>
<evidence type="ECO:0000256" key="15">
    <source>
        <dbReference type="SAM" id="Phobius"/>
    </source>
</evidence>
<dbReference type="GO" id="GO:0004497">
    <property type="term" value="F:monooxygenase activity"/>
    <property type="evidence" value="ECO:0007669"/>
    <property type="project" value="UniProtKB-KW"/>
</dbReference>
<dbReference type="InterPro" id="IPR017972">
    <property type="entry name" value="Cyt_P450_CS"/>
</dbReference>
<dbReference type="KEGG" id="pco:PHACADRAFT_209397"/>
<accession>K5W9M0</accession>
<dbReference type="RefSeq" id="XP_007396192.1">
    <property type="nucleotide sequence ID" value="XM_007396130.1"/>
</dbReference>
<dbReference type="InterPro" id="IPR050364">
    <property type="entry name" value="Cytochrome_P450_fung"/>
</dbReference>
<dbReference type="HOGENOM" id="CLU_001570_2_3_1"/>
<evidence type="ECO:0000256" key="6">
    <source>
        <dbReference type="ARBA" id="ARBA00022692"/>
    </source>
</evidence>
<evidence type="ECO:0008006" key="18">
    <source>
        <dbReference type="Google" id="ProtNLM"/>
    </source>
</evidence>
<evidence type="ECO:0000256" key="11">
    <source>
        <dbReference type="ARBA" id="ARBA00023033"/>
    </source>
</evidence>
<dbReference type="SUPFAM" id="SSF48264">
    <property type="entry name" value="Cytochrome P450"/>
    <property type="match status" value="1"/>
</dbReference>
<evidence type="ECO:0000256" key="10">
    <source>
        <dbReference type="ARBA" id="ARBA00023004"/>
    </source>
</evidence>
<evidence type="ECO:0000256" key="8">
    <source>
        <dbReference type="ARBA" id="ARBA00022989"/>
    </source>
</evidence>
<evidence type="ECO:0000256" key="3">
    <source>
        <dbReference type="ARBA" id="ARBA00005179"/>
    </source>
</evidence>
<evidence type="ECO:0000313" key="17">
    <source>
        <dbReference type="Proteomes" id="UP000008370"/>
    </source>
</evidence>
<keyword evidence="6 15" id="KW-0812">Transmembrane</keyword>
<dbReference type="AlphaFoldDB" id="K5W9M0"/>
<sequence>MLRLITMTPILVYISVALVCLWVLASRKRQRYRYPPGPKGLPILGNVLDIPTGYGWFAYRDWARQYDSDIIHLQGLGMHIVVLNSAKAAKDLFDKRHGIYSDKELTSMLLEVTGPYRNWSMMQYGDYWRDHRRLFHQHFRPLAVPQYHPKRAKAVHRLLQLLLDSRTGDDFVHHVRYFAGSLILDVVYAFDVRPDDLRLEIVEKAMRAGYDIINAGVFLADVFPILRHVPAWFPGARFKRQAAEWKALVDDMYEVPYGQFKATMNEGSAQQCFALSLLSDADAKDMSRLDEIIKSLTGTAYAAGSDTTVIAAISFIFAMVLNPDIQAFVQEELDRVVATPHRAMFDDEYNGYHIPAGSVVMGNTWAILHDEETYPDPYSFNPKRFLSADGMLRDDVPLPTETFGYGRRICPGRYFAMDTMFLIVSSLLAVFNIEKAVDEHGKVIEVKEGFTKHVISAPKPFKACFKPRHPGAESLIRSAVLADA</sequence>
<keyword evidence="12 15" id="KW-0472">Membrane</keyword>
<evidence type="ECO:0000256" key="9">
    <source>
        <dbReference type="ARBA" id="ARBA00023002"/>
    </source>
</evidence>
<gene>
    <name evidence="16" type="ORF">PHACADRAFT_209397</name>
</gene>
<evidence type="ECO:0000256" key="12">
    <source>
        <dbReference type="ARBA" id="ARBA00023136"/>
    </source>
</evidence>
<keyword evidence="7 13" id="KW-0479">Metal-binding</keyword>
<dbReference type="GO" id="GO:0005506">
    <property type="term" value="F:iron ion binding"/>
    <property type="evidence" value="ECO:0007669"/>
    <property type="project" value="InterPro"/>
</dbReference>
<reference evidence="16 17" key="1">
    <citation type="journal article" date="2012" name="BMC Genomics">
        <title>Comparative genomics of the white-rot fungi, Phanerochaete carnosa and P. chrysosporium, to elucidate the genetic basis of the distinct wood types they colonize.</title>
        <authorList>
            <person name="Suzuki H."/>
            <person name="MacDonald J."/>
            <person name="Syed K."/>
            <person name="Salamov A."/>
            <person name="Hori C."/>
            <person name="Aerts A."/>
            <person name="Henrissat B."/>
            <person name="Wiebenga A."/>
            <person name="vanKuyk P.A."/>
            <person name="Barry K."/>
            <person name="Lindquist E."/>
            <person name="LaButti K."/>
            <person name="Lapidus A."/>
            <person name="Lucas S."/>
            <person name="Coutinho P."/>
            <person name="Gong Y."/>
            <person name="Samejima M."/>
            <person name="Mahadevan R."/>
            <person name="Abou-Zaid M."/>
            <person name="de Vries R.P."/>
            <person name="Igarashi K."/>
            <person name="Yadav J.S."/>
            <person name="Grigoriev I.V."/>
            <person name="Master E.R."/>
        </authorList>
    </citation>
    <scope>NUCLEOTIDE SEQUENCE [LARGE SCALE GENOMIC DNA]</scope>
    <source>
        <strain evidence="16 17">HHB-10118-sp</strain>
    </source>
</reference>
<feature type="transmembrane region" description="Helical" evidence="15">
    <location>
        <begin position="6"/>
        <end position="25"/>
    </location>
</feature>
<dbReference type="Gene3D" id="1.10.630.10">
    <property type="entry name" value="Cytochrome P450"/>
    <property type="match status" value="1"/>
</dbReference>
<evidence type="ECO:0000256" key="7">
    <source>
        <dbReference type="ARBA" id="ARBA00022723"/>
    </source>
</evidence>
<keyword evidence="17" id="KW-1185">Reference proteome</keyword>
<dbReference type="InParanoid" id="K5W9M0"/>
<dbReference type="InterPro" id="IPR036396">
    <property type="entry name" value="Cyt_P450_sf"/>
</dbReference>
<dbReference type="OrthoDB" id="2789670at2759"/>
<dbReference type="GO" id="GO:0020037">
    <property type="term" value="F:heme binding"/>
    <property type="evidence" value="ECO:0007669"/>
    <property type="project" value="InterPro"/>
</dbReference>
<evidence type="ECO:0000256" key="2">
    <source>
        <dbReference type="ARBA" id="ARBA00004167"/>
    </source>
</evidence>
<dbReference type="InterPro" id="IPR001128">
    <property type="entry name" value="Cyt_P450"/>
</dbReference>
<evidence type="ECO:0000256" key="1">
    <source>
        <dbReference type="ARBA" id="ARBA00001971"/>
    </source>
</evidence>
<organism evidence="16 17">
    <name type="scientific">Phanerochaete carnosa (strain HHB-10118-sp)</name>
    <name type="common">White-rot fungus</name>
    <name type="synonym">Peniophora carnosa</name>
    <dbReference type="NCBI Taxonomy" id="650164"/>
    <lineage>
        <taxon>Eukaryota</taxon>
        <taxon>Fungi</taxon>
        <taxon>Dikarya</taxon>
        <taxon>Basidiomycota</taxon>
        <taxon>Agaricomycotina</taxon>
        <taxon>Agaricomycetes</taxon>
        <taxon>Polyporales</taxon>
        <taxon>Phanerochaetaceae</taxon>
        <taxon>Phanerochaete</taxon>
    </lineage>
</organism>